<dbReference type="GO" id="GO:0008745">
    <property type="term" value="F:N-acetylmuramoyl-L-alanine amidase activity"/>
    <property type="evidence" value="ECO:0007669"/>
    <property type="project" value="UniProtKB-EC"/>
</dbReference>
<dbReference type="EC" id="3.5.1.28" evidence="2"/>
<dbReference type="RefSeq" id="WP_251593794.1">
    <property type="nucleotide sequence ID" value="NZ_JAMLJI010000003.1"/>
</dbReference>
<dbReference type="Pfam" id="PF01476">
    <property type="entry name" value="LysM"/>
    <property type="match status" value="1"/>
</dbReference>
<evidence type="ECO:0000256" key="2">
    <source>
        <dbReference type="ARBA" id="ARBA00011901"/>
    </source>
</evidence>
<dbReference type="Gene3D" id="3.40.630.40">
    <property type="entry name" value="Zn-dependent exopeptidases"/>
    <property type="match status" value="1"/>
</dbReference>
<dbReference type="PROSITE" id="PS51782">
    <property type="entry name" value="LYSM"/>
    <property type="match status" value="1"/>
</dbReference>
<protein>
    <recommendedName>
        <fullName evidence="2">N-acetylmuramoyl-L-alanine amidase</fullName>
        <ecNumber evidence="2">3.5.1.28</ecNumber>
    </recommendedName>
</protein>
<dbReference type="EMBL" id="JARWAO010000007">
    <property type="protein sequence ID" value="MDR5896957.1"/>
    <property type="molecule type" value="Genomic_DNA"/>
</dbReference>
<dbReference type="Proteomes" id="UP001269375">
    <property type="component" value="Unassembled WGS sequence"/>
</dbReference>
<dbReference type="PANTHER" id="PTHR30404">
    <property type="entry name" value="N-ACETYLMURAMOYL-L-ALANINE AMIDASE"/>
    <property type="match status" value="1"/>
</dbReference>
<dbReference type="InterPro" id="IPR018392">
    <property type="entry name" value="LysM"/>
</dbReference>
<proteinExistence type="predicted"/>
<comment type="catalytic activity">
    <reaction evidence="1">
        <text>Hydrolyzes the link between N-acetylmuramoyl residues and L-amino acid residues in certain cell-wall glycopeptides.</text>
        <dbReference type="EC" id="3.5.1.28"/>
    </reaction>
</comment>
<dbReference type="SUPFAM" id="SSF54106">
    <property type="entry name" value="LysM domain"/>
    <property type="match status" value="1"/>
</dbReference>
<dbReference type="InterPro" id="IPR036779">
    <property type="entry name" value="LysM_dom_sf"/>
</dbReference>
<reference evidence="6 7" key="1">
    <citation type="submission" date="2023-04" db="EMBL/GenBank/DDBJ databases">
        <title>A long-awaited taxogenomic arrangement of the family Halomonadaceae.</title>
        <authorList>
            <person name="De La Haba R."/>
            <person name="Chuvochina M."/>
            <person name="Wittouck S."/>
            <person name="Arahal D.R."/>
            <person name="Sanchez-Porro C."/>
            <person name="Hugenholtz P."/>
            <person name="Ventosa A."/>
        </authorList>
    </citation>
    <scope>NUCLEOTIDE SEQUENCE [LARGE SCALE GENOMIC DNA]</scope>
    <source>
        <strain evidence="6 7">DSM 22428</strain>
    </source>
</reference>
<comment type="caution">
    <text evidence="6">The sequence shown here is derived from an EMBL/GenBank/DDBJ whole genome shotgun (WGS) entry which is preliminary data.</text>
</comment>
<gene>
    <name evidence="6" type="ORF">QC825_12845</name>
</gene>
<dbReference type="InterPro" id="IPR002508">
    <property type="entry name" value="MurNAc-LAA_cat"/>
</dbReference>
<dbReference type="PANTHER" id="PTHR30404:SF0">
    <property type="entry name" value="N-ACETYLMURAMOYL-L-ALANINE AMIDASE AMIC"/>
    <property type="match status" value="1"/>
</dbReference>
<dbReference type="InterPro" id="IPR050695">
    <property type="entry name" value="N-acetylmuramoyl_amidase_3"/>
</dbReference>
<organism evidence="6 7">
    <name type="scientific">Larsenimonas suaedae</name>
    <dbReference type="NCBI Taxonomy" id="1851019"/>
    <lineage>
        <taxon>Bacteria</taxon>
        <taxon>Pseudomonadati</taxon>
        <taxon>Pseudomonadota</taxon>
        <taxon>Gammaproteobacteria</taxon>
        <taxon>Oceanospirillales</taxon>
        <taxon>Halomonadaceae</taxon>
        <taxon>Larsenimonas</taxon>
    </lineage>
</organism>
<keyword evidence="7" id="KW-1185">Reference proteome</keyword>
<dbReference type="SUPFAM" id="SSF53187">
    <property type="entry name" value="Zn-dependent exopeptidases"/>
    <property type="match status" value="1"/>
</dbReference>
<dbReference type="InterPro" id="IPR021731">
    <property type="entry name" value="AMIN_dom"/>
</dbReference>
<evidence type="ECO:0000256" key="3">
    <source>
        <dbReference type="ARBA" id="ARBA00022801"/>
    </source>
</evidence>
<dbReference type="CDD" id="cd02696">
    <property type="entry name" value="MurNAc-LAA"/>
    <property type="match status" value="1"/>
</dbReference>
<dbReference type="Gene3D" id="2.60.40.3500">
    <property type="match status" value="1"/>
</dbReference>
<dbReference type="SMART" id="SM00257">
    <property type="entry name" value="LysM"/>
    <property type="match status" value="1"/>
</dbReference>
<evidence type="ECO:0000259" key="5">
    <source>
        <dbReference type="PROSITE" id="PS51782"/>
    </source>
</evidence>
<keyword evidence="3 6" id="KW-0378">Hydrolase</keyword>
<dbReference type="Pfam" id="PF01520">
    <property type="entry name" value="Amidase_3"/>
    <property type="match status" value="1"/>
</dbReference>
<keyword evidence="4" id="KW-0732">Signal</keyword>
<dbReference type="Gene3D" id="3.10.350.10">
    <property type="entry name" value="LysM domain"/>
    <property type="match status" value="1"/>
</dbReference>
<feature type="signal peptide" evidence="4">
    <location>
        <begin position="1"/>
        <end position="26"/>
    </location>
</feature>
<dbReference type="SMART" id="SM00646">
    <property type="entry name" value="Ami_3"/>
    <property type="match status" value="1"/>
</dbReference>
<feature type="chain" id="PRO_5046353075" description="N-acetylmuramoyl-L-alanine amidase" evidence="4">
    <location>
        <begin position="27"/>
        <end position="475"/>
    </location>
</feature>
<feature type="domain" description="LysM" evidence="5">
    <location>
        <begin position="431"/>
        <end position="474"/>
    </location>
</feature>
<evidence type="ECO:0000256" key="1">
    <source>
        <dbReference type="ARBA" id="ARBA00001561"/>
    </source>
</evidence>
<evidence type="ECO:0000313" key="6">
    <source>
        <dbReference type="EMBL" id="MDR5896957.1"/>
    </source>
</evidence>
<dbReference type="Pfam" id="PF11741">
    <property type="entry name" value="AMIN"/>
    <property type="match status" value="1"/>
</dbReference>
<name>A0ABU1GZM4_9GAMM</name>
<sequence length="475" mass="50968">MRVGALRSIRALCVIVGIALAQSAFAATLTSLDVKHAGGTTALEFDLAGKPDTNVFALDNPARLVADFSDTRKVGSIEAAASKSALIKAVRSGPRNQNDLRVVIDLSHAVTFEVAPIRKIGSDGYRLEVVLEGGDSDEGDPIEAIIRSRENAATEALAKRSSTTATRAEPASRKPAVAHPRRDIVVVVDAGHGGKDPGAVGPHGVYEKTVVLQMAKRLAATFNAAPGFKAYLTRDRDIFIPLRGRTRIARDRHADFFVSLHADAARSSSARGSSVFALSQHGATSESARWLAKSENNSDLIGGVGGDLSLDDKDEMLRGVLLDLSMTATINDSLAAGTDVFRQIERVNRIRHGRVEQAGFVVLKSPDIPSLLVETGFITNPSEERLLQQASHQQQLMNAVYAGIRAHFERQPPPDSLLAWQRDQARGGARDEYRVSAGDTLSSIAGRFNVSILALKQANRLSSDVLRVGQILNIP</sequence>
<evidence type="ECO:0000313" key="7">
    <source>
        <dbReference type="Proteomes" id="UP001269375"/>
    </source>
</evidence>
<dbReference type="CDD" id="cd00118">
    <property type="entry name" value="LysM"/>
    <property type="match status" value="1"/>
</dbReference>
<evidence type="ECO:0000256" key="4">
    <source>
        <dbReference type="SAM" id="SignalP"/>
    </source>
</evidence>
<accession>A0ABU1GZM4</accession>